<accession>A0A0F9JTP0</accession>
<organism evidence="2">
    <name type="scientific">marine sediment metagenome</name>
    <dbReference type="NCBI Taxonomy" id="412755"/>
    <lineage>
        <taxon>unclassified sequences</taxon>
        <taxon>metagenomes</taxon>
        <taxon>ecological metagenomes</taxon>
    </lineage>
</organism>
<keyword evidence="1" id="KW-0812">Transmembrane</keyword>
<keyword evidence="1" id="KW-0472">Membrane</keyword>
<comment type="caution">
    <text evidence="2">The sequence shown here is derived from an EMBL/GenBank/DDBJ whole genome shotgun (WGS) entry which is preliminary data.</text>
</comment>
<feature type="non-terminal residue" evidence="2">
    <location>
        <position position="1"/>
    </location>
</feature>
<evidence type="ECO:0000313" key="2">
    <source>
        <dbReference type="EMBL" id="KKM13258.1"/>
    </source>
</evidence>
<sequence>ESLRWSFPSVYPRWWGKLLRPKNKKTRHPIAGGRASGASKFWRLLPLYCASAACSILLLGIILGNENLLMYLHSRHLISISAFSRRPFNNSRLHLLHLTSGILILLWPSPPPFLPSHQHSPATSLSAHQSLSLVAQLPRCCQA</sequence>
<protein>
    <submittedName>
        <fullName evidence="2">Uncharacterized protein</fullName>
    </submittedName>
</protein>
<dbReference type="AlphaFoldDB" id="A0A0F9JTP0"/>
<evidence type="ECO:0000256" key="1">
    <source>
        <dbReference type="SAM" id="Phobius"/>
    </source>
</evidence>
<reference evidence="2" key="1">
    <citation type="journal article" date="2015" name="Nature">
        <title>Complex archaea that bridge the gap between prokaryotes and eukaryotes.</title>
        <authorList>
            <person name="Spang A."/>
            <person name="Saw J.H."/>
            <person name="Jorgensen S.L."/>
            <person name="Zaremba-Niedzwiedzka K."/>
            <person name="Martijn J."/>
            <person name="Lind A.E."/>
            <person name="van Eijk R."/>
            <person name="Schleper C."/>
            <person name="Guy L."/>
            <person name="Ettema T.J."/>
        </authorList>
    </citation>
    <scope>NUCLEOTIDE SEQUENCE</scope>
</reference>
<keyword evidence="1" id="KW-1133">Transmembrane helix</keyword>
<gene>
    <name evidence="2" type="ORF">LCGC14_1718080</name>
</gene>
<dbReference type="EMBL" id="LAZR01015417">
    <property type="protein sequence ID" value="KKM13258.1"/>
    <property type="molecule type" value="Genomic_DNA"/>
</dbReference>
<feature type="transmembrane region" description="Helical" evidence="1">
    <location>
        <begin position="45"/>
        <end position="72"/>
    </location>
</feature>
<proteinExistence type="predicted"/>
<name>A0A0F9JTP0_9ZZZZ</name>